<feature type="region of interest" description="Disordered" evidence="7">
    <location>
        <begin position="43"/>
        <end position="134"/>
    </location>
</feature>
<sequence>MDYNREECSSSESGWTMYIASSPDDEFSYDEYNLEDSLNKYQYKDANVENSKNNESDDSMNSDACSGPSHQEFFNEVKNAEQKANKKETSRNQQKQAHKKLSKQNKRPSKEDPGGKVNSATNFSGSRRMYRKNK</sequence>
<evidence type="ECO:0000256" key="5">
    <source>
        <dbReference type="ARBA" id="ARBA00023242"/>
    </source>
</evidence>
<keyword evidence="5" id="KW-0539">Nucleus</keyword>
<comment type="similarity">
    <text evidence="6">Belongs to the SOFL plant protein family.</text>
</comment>
<dbReference type="EMBL" id="BAABME010002367">
    <property type="protein sequence ID" value="GAA0154313.1"/>
    <property type="molecule type" value="Genomic_DNA"/>
</dbReference>
<evidence type="ECO:0000256" key="1">
    <source>
        <dbReference type="ARBA" id="ARBA00004496"/>
    </source>
</evidence>
<dbReference type="InterPro" id="IPR044670">
    <property type="entry name" value="SOFL"/>
</dbReference>
<evidence type="ECO:0000256" key="6">
    <source>
        <dbReference type="ARBA" id="ARBA00024199"/>
    </source>
</evidence>
<organism evidence="8 9">
    <name type="scientific">Lithospermum erythrorhizon</name>
    <name type="common">Purple gromwell</name>
    <name type="synonym">Lithospermum officinale var. erythrorhizon</name>
    <dbReference type="NCBI Taxonomy" id="34254"/>
    <lineage>
        <taxon>Eukaryota</taxon>
        <taxon>Viridiplantae</taxon>
        <taxon>Streptophyta</taxon>
        <taxon>Embryophyta</taxon>
        <taxon>Tracheophyta</taxon>
        <taxon>Spermatophyta</taxon>
        <taxon>Magnoliopsida</taxon>
        <taxon>eudicotyledons</taxon>
        <taxon>Gunneridae</taxon>
        <taxon>Pentapetalae</taxon>
        <taxon>asterids</taxon>
        <taxon>lamiids</taxon>
        <taxon>Boraginales</taxon>
        <taxon>Boraginaceae</taxon>
        <taxon>Boraginoideae</taxon>
        <taxon>Lithospermeae</taxon>
        <taxon>Lithospermum</taxon>
    </lineage>
</organism>
<keyword evidence="2" id="KW-0963">Cytoplasm</keyword>
<feature type="compositionally biased region" description="Basic residues" evidence="7">
    <location>
        <begin position="96"/>
        <end position="107"/>
    </location>
</feature>
<dbReference type="PANTHER" id="PTHR33347">
    <property type="entry name" value="OSJNBA0091C07.3 PROTEIN"/>
    <property type="match status" value="1"/>
</dbReference>
<protein>
    <submittedName>
        <fullName evidence="8">Uncharacterized protein</fullName>
    </submittedName>
</protein>
<feature type="compositionally biased region" description="Basic and acidic residues" evidence="7">
    <location>
        <begin position="43"/>
        <end position="55"/>
    </location>
</feature>
<keyword evidence="4" id="KW-0932">Cytokinin signaling pathway</keyword>
<dbReference type="AlphaFoldDB" id="A0AAV3PSQ1"/>
<dbReference type="GO" id="GO:0009736">
    <property type="term" value="P:cytokinin-activated signaling pathway"/>
    <property type="evidence" value="ECO:0007669"/>
    <property type="project" value="UniProtKB-KW"/>
</dbReference>
<dbReference type="Proteomes" id="UP001454036">
    <property type="component" value="Unassembled WGS sequence"/>
</dbReference>
<comment type="subcellular location">
    <subcellularLocation>
        <location evidence="1">Cytoplasm</location>
    </subcellularLocation>
</comment>
<gene>
    <name evidence="8" type="ORF">LIER_12331</name>
</gene>
<dbReference type="PANTHER" id="PTHR33347:SF31">
    <property type="entry name" value="PROTEIN SOB FIVE-LIKE 1"/>
    <property type="match status" value="1"/>
</dbReference>
<evidence type="ECO:0000256" key="3">
    <source>
        <dbReference type="ARBA" id="ARBA00022712"/>
    </source>
</evidence>
<evidence type="ECO:0000313" key="8">
    <source>
        <dbReference type="EMBL" id="GAA0154313.1"/>
    </source>
</evidence>
<feature type="compositionally biased region" description="Basic and acidic residues" evidence="7">
    <location>
        <begin position="73"/>
        <end position="90"/>
    </location>
</feature>
<accession>A0AAV3PSQ1</accession>
<proteinExistence type="inferred from homology"/>
<keyword evidence="9" id="KW-1185">Reference proteome</keyword>
<evidence type="ECO:0000256" key="7">
    <source>
        <dbReference type="SAM" id="MobiDB-lite"/>
    </source>
</evidence>
<evidence type="ECO:0000256" key="4">
    <source>
        <dbReference type="ARBA" id="ARBA00022864"/>
    </source>
</evidence>
<dbReference type="GO" id="GO:0009691">
    <property type="term" value="P:cytokinin biosynthetic process"/>
    <property type="evidence" value="ECO:0007669"/>
    <property type="project" value="UniProtKB-KW"/>
</dbReference>
<evidence type="ECO:0000256" key="2">
    <source>
        <dbReference type="ARBA" id="ARBA00022490"/>
    </source>
</evidence>
<keyword evidence="3" id="KW-0203">Cytokinin biosynthesis</keyword>
<evidence type="ECO:0000313" key="9">
    <source>
        <dbReference type="Proteomes" id="UP001454036"/>
    </source>
</evidence>
<comment type="caution">
    <text evidence="8">The sequence shown here is derived from an EMBL/GenBank/DDBJ whole genome shotgun (WGS) entry which is preliminary data.</text>
</comment>
<reference evidence="8 9" key="1">
    <citation type="submission" date="2024-01" db="EMBL/GenBank/DDBJ databases">
        <title>The complete chloroplast genome sequence of Lithospermum erythrorhizon: insights into the phylogenetic relationship among Boraginaceae species and the maternal lineages of purple gromwells.</title>
        <authorList>
            <person name="Okada T."/>
            <person name="Watanabe K."/>
        </authorList>
    </citation>
    <scope>NUCLEOTIDE SEQUENCE [LARGE SCALE GENOMIC DNA]</scope>
</reference>
<name>A0AAV3PSQ1_LITER</name>
<dbReference type="GO" id="GO:0005737">
    <property type="term" value="C:cytoplasm"/>
    <property type="evidence" value="ECO:0007669"/>
    <property type="project" value="UniProtKB-SubCell"/>
</dbReference>